<feature type="compositionally biased region" description="Basic and acidic residues" evidence="1">
    <location>
        <begin position="770"/>
        <end position="799"/>
    </location>
</feature>
<feature type="region of interest" description="Disordered" evidence="1">
    <location>
        <begin position="41"/>
        <end position="75"/>
    </location>
</feature>
<feature type="signal peptide" evidence="2">
    <location>
        <begin position="1"/>
        <end position="35"/>
    </location>
</feature>
<feature type="region of interest" description="Disordered" evidence="1">
    <location>
        <begin position="770"/>
        <end position="805"/>
    </location>
</feature>
<name>A0A0D2X473_CAPO3</name>
<protein>
    <submittedName>
        <fullName evidence="3">Uncharacterized protein</fullName>
    </submittedName>
</protein>
<dbReference type="Proteomes" id="UP000008743">
    <property type="component" value="Unassembled WGS sequence"/>
</dbReference>
<reference evidence="4" key="1">
    <citation type="submission" date="2011-02" db="EMBL/GenBank/DDBJ databases">
        <title>The Genome Sequence of Capsaspora owczarzaki ATCC 30864.</title>
        <authorList>
            <person name="Russ C."/>
            <person name="Cuomo C."/>
            <person name="Burger G."/>
            <person name="Gray M.W."/>
            <person name="Holland P.W.H."/>
            <person name="King N."/>
            <person name="Lang F.B.F."/>
            <person name="Roger A.J."/>
            <person name="Ruiz-Trillo I."/>
            <person name="Young S.K."/>
            <person name="Zeng Q."/>
            <person name="Gargeya S."/>
            <person name="Alvarado L."/>
            <person name="Berlin A."/>
            <person name="Chapman S.B."/>
            <person name="Chen Z."/>
            <person name="Freedman E."/>
            <person name="Gellesch M."/>
            <person name="Goldberg J."/>
            <person name="Griggs A."/>
            <person name="Gujja S."/>
            <person name="Heilman E."/>
            <person name="Heiman D."/>
            <person name="Howarth C."/>
            <person name="Mehta T."/>
            <person name="Neiman D."/>
            <person name="Pearson M."/>
            <person name="Roberts A."/>
            <person name="Saif S."/>
            <person name="Shea T."/>
            <person name="Shenoy N."/>
            <person name="Sisk P."/>
            <person name="Stolte C."/>
            <person name="Sykes S."/>
            <person name="White J."/>
            <person name="Yandava C."/>
            <person name="Haas B."/>
            <person name="Nusbaum C."/>
            <person name="Birren B."/>
        </authorList>
    </citation>
    <scope>NUCLEOTIDE SEQUENCE</scope>
    <source>
        <strain evidence="4">ATCC 30864</strain>
    </source>
</reference>
<dbReference type="AlphaFoldDB" id="A0A0D2X473"/>
<evidence type="ECO:0000313" key="4">
    <source>
        <dbReference type="Proteomes" id="UP000008743"/>
    </source>
</evidence>
<feature type="compositionally biased region" description="Low complexity" evidence="1">
    <location>
        <begin position="41"/>
        <end position="55"/>
    </location>
</feature>
<dbReference type="EMBL" id="KE346369">
    <property type="protein sequence ID" value="KJE95559.1"/>
    <property type="molecule type" value="Genomic_DNA"/>
</dbReference>
<dbReference type="PROSITE" id="PS51257">
    <property type="entry name" value="PROKAR_LIPOPROTEIN"/>
    <property type="match status" value="1"/>
</dbReference>
<sequence length="1176" mass="132335">MRDVRRLSAACSISRVLLLLLALAALLCACSPASAANLRAQSQSQSQSHSQAHSRVTSSSNKTTPTIATTPELDPEVLKRLPVDTDASRFKDIAVDTLRRARAAMRDRHFEVAELLLSQVLGSRRQSRKELLMQIVNALDNNNDDGDRGRDWDKVDFGRKDIYQAQAHVASASPEAYRLEAEMMAELYVATAMIQIDVAPTLEAQNEHIGRLFRDMLQRSFADKPLLMHSLHSAQMLIPFVNDPTEAVECLTAIAEHPDATDNPTTLAWVAKSFLRFGEKAASRKAYQRVVLGEARRAQALLGPALTNDDASLTYQRKYTPVTEMHATACEALARAAQLDHVWSRVSAYIQCAMRFPPNRRKPELLDQLTNAFAARGNYTHALALYSVLGPLGLPFSSALMDQIPQTSGAESEELPVVRSGPISAHRLSRLLVPEILASVASNPDFPYVDELGGQHWTAFDAFQTGKPAVFDGAVHKMLLKLLALSLHPQGLFWVHHREYLASPPDLQFDSHYVPFDRYPRNLIEQITWLIGDFLPPAIRARVVGAEYWVTRRPAMEASYTTPSERLRWRMDRNQFTGTGKIRHPDYIAVFMTDRWSGPFVVSNTTMESGFSETFRENEHRSWVIPARRNRVVVFPGSYLYGSLPHNGTWSKRYDDPVLFVAFWLDTPCAISTTQPGPCALDDPPELFEGRILPGRTADRSAYANMWQDDVRLWTPEEREHITNPNRKLIEPLRPDPTNVYVPVLTNIVNPSAHLFLAGPVSQSALEDASRRHEERQKEKTILTTDRPHRNNGGHDKAQLKNPAGKRFAVQPFVPPKEPTLEELFPLTMPNWRSWRVSGTREQLEWIMVTEALEVRTQVEPIEVLAPWRLLSRVEQDQLLDALIGTGEQEWLAGDISSLLPVVAVDHHTEAFDLRLRQAEYLVSLADGLFRMEQYTAMVHPLNQTRSIRQAVGQCVTADLLEAPSTVADESEVGCPCTTNWTRVDAQFRLLELMPMLTMSDEFASELQARLEQQPDRESADQFLQHLSAQRTLAFETLGRLGVIDPALVPRTAPVVVHWLLARNECALAMPFIDAIFATEPIYSILQAGIACLEQNDVASYTVAANMLVKALELRPNDRYPCKLLAMLYTPSKLNDLQTAKRYQACYDNWTRHRAEKQTAMDQAAQPPVLRSTIYV</sequence>
<accession>A0A0D2X473</accession>
<gene>
    <name evidence="3" type="ORF">CAOG_006002</name>
</gene>
<feature type="compositionally biased region" description="Polar residues" evidence="1">
    <location>
        <begin position="56"/>
        <end position="69"/>
    </location>
</feature>
<dbReference type="InParanoid" id="A0A0D2X473"/>
<proteinExistence type="predicted"/>
<organism evidence="3 4">
    <name type="scientific">Capsaspora owczarzaki (strain ATCC 30864)</name>
    <dbReference type="NCBI Taxonomy" id="595528"/>
    <lineage>
        <taxon>Eukaryota</taxon>
        <taxon>Filasterea</taxon>
        <taxon>Capsaspora</taxon>
    </lineage>
</organism>
<evidence type="ECO:0000256" key="2">
    <source>
        <dbReference type="SAM" id="SignalP"/>
    </source>
</evidence>
<feature type="chain" id="PRO_5002254871" evidence="2">
    <location>
        <begin position="36"/>
        <end position="1176"/>
    </location>
</feature>
<evidence type="ECO:0000313" key="3">
    <source>
        <dbReference type="EMBL" id="KJE95559.1"/>
    </source>
</evidence>
<dbReference type="RefSeq" id="XP_004345592.1">
    <property type="nucleotide sequence ID" value="XM_004345542.2"/>
</dbReference>
<keyword evidence="2" id="KW-0732">Signal</keyword>
<evidence type="ECO:0000256" key="1">
    <source>
        <dbReference type="SAM" id="MobiDB-lite"/>
    </source>
</evidence>
<keyword evidence="4" id="KW-1185">Reference proteome</keyword>